<reference evidence="3" key="1">
    <citation type="journal article" date="2014" name="Proc. Natl. Acad. Sci. U.S.A.">
        <title>Extensive sampling of basidiomycete genomes demonstrates inadequacy of the white-rot/brown-rot paradigm for wood decay fungi.</title>
        <authorList>
            <person name="Riley R."/>
            <person name="Salamov A.A."/>
            <person name="Brown D.W."/>
            <person name="Nagy L.G."/>
            <person name="Floudas D."/>
            <person name="Held B.W."/>
            <person name="Levasseur A."/>
            <person name="Lombard V."/>
            <person name="Morin E."/>
            <person name="Otillar R."/>
            <person name="Lindquist E.A."/>
            <person name="Sun H."/>
            <person name="LaButti K.M."/>
            <person name="Schmutz J."/>
            <person name="Jabbour D."/>
            <person name="Luo H."/>
            <person name="Baker S.E."/>
            <person name="Pisabarro A.G."/>
            <person name="Walton J.D."/>
            <person name="Blanchette R.A."/>
            <person name="Henrissat B."/>
            <person name="Martin F."/>
            <person name="Cullen D."/>
            <person name="Hibbett D.S."/>
            <person name="Grigoriev I.V."/>
        </authorList>
    </citation>
    <scope>NUCLEOTIDE SEQUENCE [LARGE SCALE GENOMIC DNA]</scope>
    <source>
        <strain evidence="3">FD-172 SS1</strain>
    </source>
</reference>
<accession>A0A067MEZ0</accession>
<feature type="transmembrane region" description="Helical" evidence="1">
    <location>
        <begin position="51"/>
        <end position="78"/>
    </location>
</feature>
<protein>
    <submittedName>
        <fullName evidence="2">Uncharacterized protein</fullName>
    </submittedName>
</protein>
<sequence>SPSLVLGHALSPVRFLPRHSHLLIANSQSVYVLRLTLYANFWNHRRLRRCLFFVSLSLSVGCSVVMVCISLYIIVVIMENILILFRLRSSSVLYKSII</sequence>
<evidence type="ECO:0000256" key="1">
    <source>
        <dbReference type="SAM" id="Phobius"/>
    </source>
</evidence>
<dbReference type="InParanoid" id="A0A067MEZ0"/>
<dbReference type="EMBL" id="KL198068">
    <property type="protein sequence ID" value="KDQ10417.1"/>
    <property type="molecule type" value="Genomic_DNA"/>
</dbReference>
<dbReference type="OrthoDB" id="2949413at2759"/>
<name>A0A067MEZ0_BOTB1</name>
<feature type="non-terminal residue" evidence="2">
    <location>
        <position position="1"/>
    </location>
</feature>
<keyword evidence="1" id="KW-0472">Membrane</keyword>
<gene>
    <name evidence="2" type="ORF">BOTBODRAFT_640396</name>
</gene>
<feature type="transmembrane region" description="Helical" evidence="1">
    <location>
        <begin position="20"/>
        <end position="39"/>
    </location>
</feature>
<evidence type="ECO:0000313" key="2">
    <source>
        <dbReference type="EMBL" id="KDQ10417.1"/>
    </source>
</evidence>
<keyword evidence="1" id="KW-1133">Transmembrane helix</keyword>
<organism evidence="2 3">
    <name type="scientific">Botryobasidium botryosum (strain FD-172 SS1)</name>
    <dbReference type="NCBI Taxonomy" id="930990"/>
    <lineage>
        <taxon>Eukaryota</taxon>
        <taxon>Fungi</taxon>
        <taxon>Dikarya</taxon>
        <taxon>Basidiomycota</taxon>
        <taxon>Agaricomycotina</taxon>
        <taxon>Agaricomycetes</taxon>
        <taxon>Cantharellales</taxon>
        <taxon>Botryobasidiaceae</taxon>
        <taxon>Botryobasidium</taxon>
    </lineage>
</organism>
<keyword evidence="3" id="KW-1185">Reference proteome</keyword>
<evidence type="ECO:0000313" key="3">
    <source>
        <dbReference type="Proteomes" id="UP000027195"/>
    </source>
</evidence>
<proteinExistence type="predicted"/>
<keyword evidence="1" id="KW-0812">Transmembrane</keyword>
<dbReference type="Proteomes" id="UP000027195">
    <property type="component" value="Unassembled WGS sequence"/>
</dbReference>
<dbReference type="AlphaFoldDB" id="A0A067MEZ0"/>
<dbReference type="HOGENOM" id="CLU_2339069_0_0_1"/>